<dbReference type="InterPro" id="IPR036388">
    <property type="entry name" value="WH-like_DNA-bd_sf"/>
</dbReference>
<dbReference type="InterPro" id="IPR014284">
    <property type="entry name" value="RNA_pol_sigma-70_dom"/>
</dbReference>
<dbReference type="CDD" id="cd06171">
    <property type="entry name" value="Sigma70_r4"/>
    <property type="match status" value="1"/>
</dbReference>
<dbReference type="Gene3D" id="1.10.1740.10">
    <property type="match status" value="1"/>
</dbReference>
<organism evidence="9 10">
    <name type="scientific">Enhygromyxa salina</name>
    <dbReference type="NCBI Taxonomy" id="215803"/>
    <lineage>
        <taxon>Bacteria</taxon>
        <taxon>Pseudomonadati</taxon>
        <taxon>Myxococcota</taxon>
        <taxon>Polyangia</taxon>
        <taxon>Nannocystales</taxon>
        <taxon>Nannocystaceae</taxon>
        <taxon>Enhygromyxa</taxon>
    </lineage>
</organism>
<dbReference type="Pfam" id="PF04542">
    <property type="entry name" value="Sigma70_r2"/>
    <property type="match status" value="1"/>
</dbReference>
<dbReference type="NCBIfam" id="TIGR02937">
    <property type="entry name" value="sigma70-ECF"/>
    <property type="match status" value="1"/>
</dbReference>
<evidence type="ECO:0000259" key="8">
    <source>
        <dbReference type="Pfam" id="PF08281"/>
    </source>
</evidence>
<dbReference type="PANTHER" id="PTHR43133:SF62">
    <property type="entry name" value="RNA POLYMERASE SIGMA FACTOR SIGZ"/>
    <property type="match status" value="1"/>
</dbReference>
<dbReference type="SUPFAM" id="SSF88946">
    <property type="entry name" value="Sigma2 domain of RNA polymerase sigma factors"/>
    <property type="match status" value="1"/>
</dbReference>
<protein>
    <recommendedName>
        <fullName evidence="6">RNA polymerase sigma factor</fullName>
    </recommendedName>
</protein>
<evidence type="ECO:0000313" key="10">
    <source>
        <dbReference type="Proteomes" id="UP000238823"/>
    </source>
</evidence>
<feature type="domain" description="RNA polymerase sigma factor 70 region 4 type 2" evidence="8">
    <location>
        <begin position="126"/>
        <end position="178"/>
    </location>
</feature>
<evidence type="ECO:0000313" key="9">
    <source>
        <dbReference type="EMBL" id="PRQ09242.1"/>
    </source>
</evidence>
<evidence type="ECO:0000256" key="2">
    <source>
        <dbReference type="ARBA" id="ARBA00023015"/>
    </source>
</evidence>
<feature type="domain" description="RNA polymerase sigma-70 region 2" evidence="7">
    <location>
        <begin position="35"/>
        <end position="99"/>
    </location>
</feature>
<proteinExistence type="inferred from homology"/>
<dbReference type="InterPro" id="IPR000838">
    <property type="entry name" value="RNA_pol_sigma70_ECF_CS"/>
</dbReference>
<dbReference type="AlphaFoldDB" id="A0A2S9YW16"/>
<evidence type="ECO:0000259" key="7">
    <source>
        <dbReference type="Pfam" id="PF04542"/>
    </source>
</evidence>
<dbReference type="PROSITE" id="PS01063">
    <property type="entry name" value="SIGMA70_ECF"/>
    <property type="match status" value="1"/>
</dbReference>
<evidence type="ECO:0000256" key="1">
    <source>
        <dbReference type="ARBA" id="ARBA00010641"/>
    </source>
</evidence>
<dbReference type="InterPro" id="IPR013249">
    <property type="entry name" value="RNA_pol_sigma70_r4_t2"/>
</dbReference>
<keyword evidence="3 6" id="KW-0731">Sigma factor</keyword>
<dbReference type="InterPro" id="IPR007627">
    <property type="entry name" value="RNA_pol_sigma70_r2"/>
</dbReference>
<dbReference type="InterPro" id="IPR013324">
    <property type="entry name" value="RNA_pol_sigma_r3/r4-like"/>
</dbReference>
<evidence type="ECO:0000256" key="6">
    <source>
        <dbReference type="RuleBase" id="RU000716"/>
    </source>
</evidence>
<dbReference type="RefSeq" id="WP_219907919.1">
    <property type="nucleotide sequence ID" value="NZ_PVNL01000030.1"/>
</dbReference>
<dbReference type="Pfam" id="PF08281">
    <property type="entry name" value="Sigma70_r4_2"/>
    <property type="match status" value="1"/>
</dbReference>
<keyword evidence="4 6" id="KW-0238">DNA-binding</keyword>
<evidence type="ECO:0000256" key="5">
    <source>
        <dbReference type="ARBA" id="ARBA00023163"/>
    </source>
</evidence>
<dbReference type="SUPFAM" id="SSF88659">
    <property type="entry name" value="Sigma3 and sigma4 domains of RNA polymerase sigma factors"/>
    <property type="match status" value="1"/>
</dbReference>
<evidence type="ECO:0000256" key="4">
    <source>
        <dbReference type="ARBA" id="ARBA00023125"/>
    </source>
</evidence>
<dbReference type="GO" id="GO:0006352">
    <property type="term" value="P:DNA-templated transcription initiation"/>
    <property type="evidence" value="ECO:0007669"/>
    <property type="project" value="InterPro"/>
</dbReference>
<keyword evidence="2 6" id="KW-0805">Transcription regulation</keyword>
<dbReference type="GO" id="GO:0016987">
    <property type="term" value="F:sigma factor activity"/>
    <property type="evidence" value="ECO:0007669"/>
    <property type="project" value="UniProtKB-KW"/>
</dbReference>
<dbReference type="InterPro" id="IPR013325">
    <property type="entry name" value="RNA_pol_sigma_r2"/>
</dbReference>
<dbReference type="PANTHER" id="PTHR43133">
    <property type="entry name" value="RNA POLYMERASE ECF-TYPE SIGMA FACTO"/>
    <property type="match status" value="1"/>
</dbReference>
<comment type="similarity">
    <text evidence="1 6">Belongs to the sigma-70 factor family. ECF subfamily.</text>
</comment>
<dbReference type="Gene3D" id="1.10.10.10">
    <property type="entry name" value="Winged helix-like DNA-binding domain superfamily/Winged helix DNA-binding domain"/>
    <property type="match status" value="1"/>
</dbReference>
<keyword evidence="5 6" id="KW-0804">Transcription</keyword>
<name>A0A2S9YW16_9BACT</name>
<evidence type="ECO:0000256" key="3">
    <source>
        <dbReference type="ARBA" id="ARBA00023082"/>
    </source>
</evidence>
<gene>
    <name evidence="9" type="primary">rpoE_5</name>
    <name evidence="9" type="ORF">ENSA7_12320</name>
</gene>
<reference evidence="9 10" key="1">
    <citation type="submission" date="2018-03" db="EMBL/GenBank/DDBJ databases">
        <title>Draft Genome Sequences of the Obligatory Marine Myxobacteria Enhygromyxa salina SWB007.</title>
        <authorList>
            <person name="Poehlein A."/>
            <person name="Moghaddam J.A."/>
            <person name="Harms H."/>
            <person name="Alanjari M."/>
            <person name="Koenig G.M."/>
            <person name="Daniel R."/>
            <person name="Schaeberle T.F."/>
        </authorList>
    </citation>
    <scope>NUCLEOTIDE SEQUENCE [LARGE SCALE GENOMIC DNA]</scope>
    <source>
        <strain evidence="9 10">SWB007</strain>
    </source>
</reference>
<dbReference type="GO" id="GO:0003677">
    <property type="term" value="F:DNA binding"/>
    <property type="evidence" value="ECO:0007669"/>
    <property type="project" value="UniProtKB-KW"/>
</dbReference>
<dbReference type="InterPro" id="IPR039425">
    <property type="entry name" value="RNA_pol_sigma-70-like"/>
</dbReference>
<dbReference type="EMBL" id="PVNL01000030">
    <property type="protein sequence ID" value="PRQ09242.1"/>
    <property type="molecule type" value="Genomic_DNA"/>
</dbReference>
<sequence>MAIATAPMPVTERRPAWVAVVESAKHGDEAAFERLYVEFGSMVHGLLLARVDRASADDLTQEVFLRAWQRLANLHDPIAWPAWLATIARNAAVDQLRRAPQPGTLPPEAQLPATRSDDAGIRSEAEQLLQIIRELPHAHAEPLILRLVEGLSGPEIAQRTGLRPAYVRVNLHRGMKLLRARLHGRVNDNEGVGT</sequence>
<accession>A0A2S9YW16</accession>
<comment type="caution">
    <text evidence="9">The sequence shown here is derived from an EMBL/GenBank/DDBJ whole genome shotgun (WGS) entry which is preliminary data.</text>
</comment>
<dbReference type="Proteomes" id="UP000238823">
    <property type="component" value="Unassembled WGS sequence"/>
</dbReference>